<dbReference type="CDD" id="cd04848">
    <property type="entry name" value="Peptidases_S8_Autotransporter_serine_protease_like"/>
    <property type="match status" value="1"/>
</dbReference>
<dbReference type="InterPro" id="IPR050131">
    <property type="entry name" value="Peptidase_S8_subtilisin-like"/>
</dbReference>
<evidence type="ECO:0000256" key="1">
    <source>
        <dbReference type="ARBA" id="ARBA00011073"/>
    </source>
</evidence>
<dbReference type="PANTHER" id="PTHR43806">
    <property type="entry name" value="PEPTIDASE S8"/>
    <property type="match status" value="1"/>
</dbReference>
<dbReference type="InterPro" id="IPR013425">
    <property type="entry name" value="Autotrns_rpt"/>
</dbReference>
<sequence length="947" mass="98545">MKSHASQRARAWKLGLAGAGLVALTACGGGGGGGTVIRPEPPPSPPPVPPPDEEPVPGPQPDFDAHLVLTNTDAAHAAGFTGKGVTIGLLDSGIRRDHPTLDGRVTRSFVYLDPRTNNLNVDDVLGHGTIVAQLAGGRPFGDWPGGIAPDATFVSARIISDAPPSDDGSGKGNEVSDGSWLGDIHEDLITGGARISNNSWGGLYWTGGDTVTRTFVNALKPFVVDWGGLVVFATGNEGFDNPSDTAALPSLGAGAEILERGWLAVAALNTLEPTKLADYSNACGIAQNYCLVAPGSVVFTDVLDPPGDPSYWVGSGTSFAAPQVSGAAAVVWEAFPYFSNDEVRQTLLGTAVDLGAPGVDPIFGHGLLDVGKAAKGPGRLDWGQMSAAFDGGRSVWSNDLTGAGGITKTGDGDLDLTGKNSYRGKTIVNEGSLASMFDIPGDAEIGHDGLLLLDGISVKGSLRNEGIAAFYGEDATGTVHTIGGDFTQTSTGVFAFDLGSSVKVTGRATVAGEVLVTGVTDGYVRSARETFLTADGGLSGAFSKVSASNNLFLQATLGHDFESAWLDIQRLDILSSAQSLRLSPTAISGAARVEDAFRGLDRDGAGVIGPAGPGAMGGFITGAGAIQSIASAAGAERTLASLSGEMHAADTAFATMAMDDGRHALESRLDGLSGGNVVSLGSWASRQGGERAMWSQSRLDANSWLLGHDQRIGRNLTLGFAFGQTDGYAHNPLRQDREHNRQYESQLYAAWEFDGSYLLGRFAAGRMDRSTQREIVLGSQSHGVAADYASRYSSFGVQAGHRFALGAGTLTPYVGTETLQMDRDGFSEQGAVGFGLTTGDSQLDATRALAGVRLQQPWQLGGLKLTVQGRLEWQRLLSQSGTAIDARFTGMDAWSPITGGGLAKETTVLGFGLRSDLPLGRLGFDLDVRNENGRTWTGAYANWTVGF</sequence>
<accession>A0A7S6UMI6</accession>
<protein>
    <submittedName>
        <fullName evidence="9">Autotransporter domain-containing protein</fullName>
    </submittedName>
</protein>
<dbReference type="InterPro" id="IPR023827">
    <property type="entry name" value="Peptidase_S8_Asp-AS"/>
</dbReference>
<dbReference type="PROSITE" id="PS00136">
    <property type="entry name" value="SUBTILASE_ASP"/>
    <property type="match status" value="1"/>
</dbReference>
<organism evidence="9 10">
    <name type="scientific">Novilysobacter avium</name>
    <dbReference type="NCBI Taxonomy" id="2781023"/>
    <lineage>
        <taxon>Bacteria</taxon>
        <taxon>Pseudomonadati</taxon>
        <taxon>Pseudomonadota</taxon>
        <taxon>Gammaproteobacteria</taxon>
        <taxon>Lysobacterales</taxon>
        <taxon>Lysobacteraceae</taxon>
        <taxon>Novilysobacter</taxon>
    </lineage>
</organism>
<dbReference type="PRINTS" id="PR00723">
    <property type="entry name" value="SUBTILISIN"/>
</dbReference>
<dbReference type="Pfam" id="PF03797">
    <property type="entry name" value="Autotransporter"/>
    <property type="match status" value="1"/>
</dbReference>
<dbReference type="Pfam" id="PF00082">
    <property type="entry name" value="Peptidase_S8"/>
    <property type="match status" value="1"/>
</dbReference>
<dbReference type="PROSITE" id="PS51892">
    <property type="entry name" value="SUBTILASE"/>
    <property type="match status" value="1"/>
</dbReference>
<dbReference type="PANTHER" id="PTHR43806:SF11">
    <property type="entry name" value="CEREVISIN-RELATED"/>
    <property type="match status" value="1"/>
</dbReference>
<dbReference type="SMART" id="SM00869">
    <property type="entry name" value="Autotransporter"/>
    <property type="match status" value="1"/>
</dbReference>
<dbReference type="SUPFAM" id="SSF103515">
    <property type="entry name" value="Autotransporter"/>
    <property type="match status" value="1"/>
</dbReference>
<dbReference type="InterPro" id="IPR036852">
    <property type="entry name" value="Peptidase_S8/S53_dom_sf"/>
</dbReference>
<dbReference type="PROSITE" id="PS51208">
    <property type="entry name" value="AUTOTRANSPORTER"/>
    <property type="match status" value="1"/>
</dbReference>
<dbReference type="Proteomes" id="UP000593932">
    <property type="component" value="Chromosome"/>
</dbReference>
<dbReference type="InterPro" id="IPR015500">
    <property type="entry name" value="Peptidase_S8_subtilisin-rel"/>
</dbReference>
<keyword evidence="2 6" id="KW-0645">Protease</keyword>
<dbReference type="InterPro" id="IPR034061">
    <property type="entry name" value="Peptidases_S8_Autotransporter"/>
</dbReference>
<proteinExistence type="inferred from homology"/>
<dbReference type="SUPFAM" id="SSF52743">
    <property type="entry name" value="Subtilisin-like"/>
    <property type="match status" value="1"/>
</dbReference>
<feature type="compositionally biased region" description="Pro residues" evidence="7">
    <location>
        <begin position="39"/>
        <end position="60"/>
    </location>
</feature>
<keyword evidence="5 6" id="KW-0720">Serine protease</keyword>
<feature type="region of interest" description="Disordered" evidence="7">
    <location>
        <begin position="30"/>
        <end position="63"/>
    </location>
</feature>
<feature type="active site" description="Charge relay system" evidence="6">
    <location>
        <position position="127"/>
    </location>
</feature>
<evidence type="ECO:0000256" key="2">
    <source>
        <dbReference type="ARBA" id="ARBA00022670"/>
    </source>
</evidence>
<dbReference type="EMBL" id="CP063657">
    <property type="protein sequence ID" value="QOW22990.1"/>
    <property type="molecule type" value="Genomic_DNA"/>
</dbReference>
<dbReference type="NCBIfam" id="TIGR02601">
    <property type="entry name" value="autotrns_rpt"/>
    <property type="match status" value="1"/>
</dbReference>
<reference evidence="9 10" key="1">
    <citation type="submission" date="2020-10" db="EMBL/GenBank/DDBJ databases">
        <title>complete genome sequencing of Lysobacter sp. H23M41.</title>
        <authorList>
            <person name="Bae J.-W."/>
            <person name="Lee S.-Y."/>
        </authorList>
    </citation>
    <scope>NUCLEOTIDE SEQUENCE [LARGE SCALE GENOMIC DNA]</scope>
    <source>
        <strain evidence="9 10">H23M41</strain>
    </source>
</reference>
<keyword evidence="3" id="KW-0732">Signal</keyword>
<keyword evidence="4 6" id="KW-0378">Hydrolase</keyword>
<dbReference type="Gene3D" id="2.40.128.130">
    <property type="entry name" value="Autotransporter beta-domain"/>
    <property type="match status" value="1"/>
</dbReference>
<evidence type="ECO:0000313" key="9">
    <source>
        <dbReference type="EMBL" id="QOW22990.1"/>
    </source>
</evidence>
<evidence type="ECO:0000256" key="5">
    <source>
        <dbReference type="ARBA" id="ARBA00022825"/>
    </source>
</evidence>
<dbReference type="InterPro" id="IPR005546">
    <property type="entry name" value="Autotransporte_beta"/>
</dbReference>
<feature type="domain" description="Autotransporter" evidence="8">
    <location>
        <begin position="675"/>
        <end position="947"/>
    </location>
</feature>
<dbReference type="RefSeq" id="WP_194035469.1">
    <property type="nucleotide sequence ID" value="NZ_CP063657.1"/>
</dbReference>
<dbReference type="PROSITE" id="PS51257">
    <property type="entry name" value="PROKAR_LIPOPROTEIN"/>
    <property type="match status" value="1"/>
</dbReference>
<feature type="active site" description="Charge relay system" evidence="6">
    <location>
        <position position="91"/>
    </location>
</feature>
<comment type="similarity">
    <text evidence="1 6">Belongs to the peptidase S8 family.</text>
</comment>
<gene>
    <name evidence="9" type="ORF">INQ42_05385</name>
</gene>
<evidence type="ECO:0000313" key="10">
    <source>
        <dbReference type="Proteomes" id="UP000593932"/>
    </source>
</evidence>
<evidence type="ECO:0000256" key="3">
    <source>
        <dbReference type="ARBA" id="ARBA00022729"/>
    </source>
</evidence>
<dbReference type="PROSITE" id="PS00138">
    <property type="entry name" value="SUBTILASE_SER"/>
    <property type="match status" value="1"/>
</dbReference>
<keyword evidence="10" id="KW-1185">Reference proteome</keyword>
<dbReference type="Pfam" id="PF12951">
    <property type="entry name" value="PATR"/>
    <property type="match status" value="1"/>
</dbReference>
<dbReference type="InterPro" id="IPR000209">
    <property type="entry name" value="Peptidase_S8/S53_dom"/>
</dbReference>
<name>A0A7S6UMI6_9GAMM</name>
<dbReference type="InterPro" id="IPR023828">
    <property type="entry name" value="Peptidase_S8_Ser-AS"/>
</dbReference>
<evidence type="ECO:0000256" key="4">
    <source>
        <dbReference type="ARBA" id="ARBA00022801"/>
    </source>
</evidence>
<dbReference type="InterPro" id="IPR036709">
    <property type="entry name" value="Autotransporte_beta_dom_sf"/>
</dbReference>
<evidence type="ECO:0000259" key="8">
    <source>
        <dbReference type="PROSITE" id="PS51208"/>
    </source>
</evidence>
<evidence type="ECO:0000256" key="7">
    <source>
        <dbReference type="SAM" id="MobiDB-lite"/>
    </source>
</evidence>
<dbReference type="Gene3D" id="3.40.50.200">
    <property type="entry name" value="Peptidase S8/S53 domain"/>
    <property type="match status" value="1"/>
</dbReference>
<evidence type="ECO:0000256" key="6">
    <source>
        <dbReference type="PROSITE-ProRule" id="PRU01240"/>
    </source>
</evidence>
<feature type="active site" description="Charge relay system" evidence="6">
    <location>
        <position position="318"/>
    </location>
</feature>